<dbReference type="EMBL" id="WOCE01000022">
    <property type="protein sequence ID" value="KAE9588460.1"/>
    <property type="molecule type" value="Genomic_DNA"/>
</dbReference>
<name>A0A6A4NG94_LUPAL</name>
<evidence type="ECO:0000313" key="2">
    <source>
        <dbReference type="Proteomes" id="UP000447434"/>
    </source>
</evidence>
<keyword evidence="2" id="KW-1185">Reference proteome</keyword>
<accession>A0A6A4NG94</accession>
<proteinExistence type="predicted"/>
<sequence>MFITSLIVSNFILVDEKLLGTCYFYSRFNFLHLESGVFSPSCYIEIVLKFADV</sequence>
<dbReference type="Proteomes" id="UP000447434">
    <property type="component" value="Chromosome 22"/>
</dbReference>
<organism evidence="1 2">
    <name type="scientific">Lupinus albus</name>
    <name type="common">White lupine</name>
    <name type="synonym">Lupinus termis</name>
    <dbReference type="NCBI Taxonomy" id="3870"/>
    <lineage>
        <taxon>Eukaryota</taxon>
        <taxon>Viridiplantae</taxon>
        <taxon>Streptophyta</taxon>
        <taxon>Embryophyta</taxon>
        <taxon>Tracheophyta</taxon>
        <taxon>Spermatophyta</taxon>
        <taxon>Magnoliopsida</taxon>
        <taxon>eudicotyledons</taxon>
        <taxon>Gunneridae</taxon>
        <taxon>Pentapetalae</taxon>
        <taxon>rosids</taxon>
        <taxon>fabids</taxon>
        <taxon>Fabales</taxon>
        <taxon>Fabaceae</taxon>
        <taxon>Papilionoideae</taxon>
        <taxon>50 kb inversion clade</taxon>
        <taxon>genistoids sensu lato</taxon>
        <taxon>core genistoids</taxon>
        <taxon>Genisteae</taxon>
        <taxon>Lupinus</taxon>
    </lineage>
</organism>
<gene>
    <name evidence="1" type="ORF">Lalb_Chr22g0355551</name>
</gene>
<comment type="caution">
    <text evidence="1">The sequence shown here is derived from an EMBL/GenBank/DDBJ whole genome shotgun (WGS) entry which is preliminary data.</text>
</comment>
<protein>
    <submittedName>
        <fullName evidence="1">Uncharacterized protein</fullName>
    </submittedName>
</protein>
<dbReference type="AlphaFoldDB" id="A0A6A4NG94"/>
<evidence type="ECO:0000313" key="1">
    <source>
        <dbReference type="EMBL" id="KAE9588460.1"/>
    </source>
</evidence>
<reference evidence="2" key="1">
    <citation type="journal article" date="2020" name="Nat. Commun.">
        <title>Genome sequence of the cluster root forming white lupin.</title>
        <authorList>
            <person name="Hufnagel B."/>
            <person name="Marques A."/>
            <person name="Soriano A."/>
            <person name="Marques L."/>
            <person name="Divol F."/>
            <person name="Doumas P."/>
            <person name="Sallet E."/>
            <person name="Mancinotti D."/>
            <person name="Carrere S."/>
            <person name="Marande W."/>
            <person name="Arribat S."/>
            <person name="Keller J."/>
            <person name="Huneau C."/>
            <person name="Blein T."/>
            <person name="Aime D."/>
            <person name="Laguerre M."/>
            <person name="Taylor J."/>
            <person name="Schubert V."/>
            <person name="Nelson M."/>
            <person name="Geu-Flores F."/>
            <person name="Crespi M."/>
            <person name="Gallardo-Guerrero K."/>
            <person name="Delaux P.-M."/>
            <person name="Salse J."/>
            <person name="Berges H."/>
            <person name="Guyot R."/>
            <person name="Gouzy J."/>
            <person name="Peret B."/>
        </authorList>
    </citation>
    <scope>NUCLEOTIDE SEQUENCE [LARGE SCALE GENOMIC DNA]</scope>
    <source>
        <strain evidence="2">cv. Amiga</strain>
    </source>
</reference>